<dbReference type="CDD" id="cd09279">
    <property type="entry name" value="RNase_HI_like"/>
    <property type="match status" value="1"/>
</dbReference>
<accession>A0ABY9BYX2</accession>
<dbReference type="EMBL" id="CP126652">
    <property type="protein sequence ID" value="WJZ87773.1"/>
    <property type="molecule type" value="Genomic_DNA"/>
</dbReference>
<organism evidence="2 3">
    <name type="scientific">Vitis vinifera</name>
    <name type="common">Grape</name>
    <dbReference type="NCBI Taxonomy" id="29760"/>
    <lineage>
        <taxon>Eukaryota</taxon>
        <taxon>Viridiplantae</taxon>
        <taxon>Streptophyta</taxon>
        <taxon>Embryophyta</taxon>
        <taxon>Tracheophyta</taxon>
        <taxon>Spermatophyta</taxon>
        <taxon>Magnoliopsida</taxon>
        <taxon>eudicotyledons</taxon>
        <taxon>Gunneridae</taxon>
        <taxon>Pentapetalae</taxon>
        <taxon>rosids</taxon>
        <taxon>Vitales</taxon>
        <taxon>Vitaceae</taxon>
        <taxon>Viteae</taxon>
        <taxon>Vitis</taxon>
    </lineage>
</organism>
<dbReference type="SUPFAM" id="SSF53098">
    <property type="entry name" value="Ribonuclease H-like"/>
    <property type="match status" value="1"/>
</dbReference>
<dbReference type="Pfam" id="PF13456">
    <property type="entry name" value="RVT_3"/>
    <property type="match status" value="1"/>
</dbReference>
<evidence type="ECO:0000313" key="3">
    <source>
        <dbReference type="Proteomes" id="UP001227230"/>
    </source>
</evidence>
<dbReference type="InterPro" id="IPR012337">
    <property type="entry name" value="RNaseH-like_sf"/>
</dbReference>
<name>A0ABY9BYX2_VITVI</name>
<sequence length="211" mass="24092">MGLLLQSPIKEQLKKTIQLRFPVSNNEVEYEAILAKINLAFILSASKLKIYSDSQLVVEQIQREYEAKDERMAWYLSKVQATFDRLSKWAIKRIHRLENVQVNALAGIATTLLVKEAILLSVYLKTASLIAIALICNTSETGVGWMHEIEMYLRTGDLPEESKQTHKIRIQAACFTLIEDNLYRWSFGGPYLKCLNDTEAQYVCSHSLHAL</sequence>
<dbReference type="PANTHER" id="PTHR48475">
    <property type="entry name" value="RIBONUCLEASE H"/>
    <property type="match status" value="1"/>
</dbReference>
<dbReference type="InterPro" id="IPR002156">
    <property type="entry name" value="RNaseH_domain"/>
</dbReference>
<evidence type="ECO:0000259" key="1">
    <source>
        <dbReference type="Pfam" id="PF13456"/>
    </source>
</evidence>
<protein>
    <recommendedName>
        <fullName evidence="1">RNase H type-1 domain-containing protein</fullName>
    </recommendedName>
</protein>
<dbReference type="PANTHER" id="PTHR48475:SF2">
    <property type="entry name" value="RIBONUCLEASE H"/>
    <property type="match status" value="1"/>
</dbReference>
<keyword evidence="3" id="KW-1185">Reference proteome</keyword>
<reference evidence="2 3" key="1">
    <citation type="journal article" date="2023" name="Hortic Res">
        <title>The complete reference genome for grapevine (Vitis vinifera L.) genetics and breeding.</title>
        <authorList>
            <person name="Shi X."/>
            <person name="Cao S."/>
            <person name="Wang X."/>
            <person name="Huang S."/>
            <person name="Wang Y."/>
            <person name="Liu Z."/>
            <person name="Liu W."/>
            <person name="Leng X."/>
            <person name="Peng Y."/>
            <person name="Wang N."/>
            <person name="Wang Y."/>
            <person name="Ma Z."/>
            <person name="Xu X."/>
            <person name="Zhang F."/>
            <person name="Xue H."/>
            <person name="Zhong H."/>
            <person name="Wang Y."/>
            <person name="Zhang K."/>
            <person name="Velt A."/>
            <person name="Avia K."/>
            <person name="Holtgrawe D."/>
            <person name="Grimplet J."/>
            <person name="Matus J.T."/>
            <person name="Ware D."/>
            <person name="Wu X."/>
            <person name="Wang H."/>
            <person name="Liu C."/>
            <person name="Fang Y."/>
            <person name="Rustenholz C."/>
            <person name="Cheng Z."/>
            <person name="Xiao H."/>
            <person name="Zhou Y."/>
        </authorList>
    </citation>
    <scope>NUCLEOTIDE SEQUENCE [LARGE SCALE GENOMIC DNA]</scope>
    <source>
        <strain evidence="3">cv. Pinot noir / PN40024</strain>
        <tissue evidence="2">Leaf</tissue>
    </source>
</reference>
<evidence type="ECO:0000313" key="2">
    <source>
        <dbReference type="EMBL" id="WJZ87773.1"/>
    </source>
</evidence>
<feature type="domain" description="RNase H type-1" evidence="1">
    <location>
        <begin position="24"/>
        <end position="106"/>
    </location>
</feature>
<dbReference type="InterPro" id="IPR036397">
    <property type="entry name" value="RNaseH_sf"/>
</dbReference>
<gene>
    <name evidence="2" type="ORF">VitviT2T_007125</name>
</gene>
<dbReference type="Gene3D" id="3.30.420.10">
    <property type="entry name" value="Ribonuclease H-like superfamily/Ribonuclease H"/>
    <property type="match status" value="1"/>
</dbReference>
<proteinExistence type="predicted"/>
<dbReference type="Proteomes" id="UP001227230">
    <property type="component" value="Chromosome 5"/>
</dbReference>